<dbReference type="AlphaFoldDB" id="A0A5S4ERN1"/>
<evidence type="ECO:0000313" key="2">
    <source>
        <dbReference type="Proteomes" id="UP000306324"/>
    </source>
</evidence>
<sequence>MRVRAVVADRIVIHGRHCCKESEKSNYQADEAGGPIGKQ</sequence>
<dbReference type="EMBL" id="SWAD01000011">
    <property type="protein sequence ID" value="TMQ78169.1"/>
    <property type="molecule type" value="Genomic_DNA"/>
</dbReference>
<evidence type="ECO:0000313" key="1">
    <source>
        <dbReference type="EMBL" id="TMQ78169.1"/>
    </source>
</evidence>
<protein>
    <submittedName>
        <fullName evidence="1">Uncharacterized protein</fullName>
    </submittedName>
</protein>
<accession>A0A5S4ERN1</accession>
<proteinExistence type="predicted"/>
<organism evidence="1 2">
    <name type="scientific">Candidatus Accumulibacter phosphatis</name>
    <dbReference type="NCBI Taxonomy" id="327160"/>
    <lineage>
        <taxon>Bacteria</taxon>
        <taxon>Pseudomonadati</taxon>
        <taxon>Pseudomonadota</taxon>
        <taxon>Betaproteobacteria</taxon>
        <taxon>Candidatus Accumulibacter</taxon>
    </lineage>
</organism>
<gene>
    <name evidence="1" type="ORF">ACCUM_2253</name>
</gene>
<dbReference type="Proteomes" id="UP000306324">
    <property type="component" value="Unassembled WGS sequence"/>
</dbReference>
<name>A0A5S4ERN1_9PROT</name>
<reference evidence="1 2" key="1">
    <citation type="submission" date="2019-04" db="EMBL/GenBank/DDBJ databases">
        <title>A novel phosphate-accumulating bacterium identified in bioreactor for phosphate removal from wastewater.</title>
        <authorList>
            <person name="Kotlyarov R.Y."/>
            <person name="Beletsky A.V."/>
            <person name="Kallistova A.Y."/>
            <person name="Dorofeev A.G."/>
            <person name="Nikolaev Y.Y."/>
            <person name="Pimenov N.V."/>
            <person name="Ravin N.V."/>
            <person name="Mardanov A.V."/>
        </authorList>
    </citation>
    <scope>NUCLEOTIDE SEQUENCE [LARGE SCALE GENOMIC DNA]</scope>
    <source>
        <strain evidence="1 2">Bin19</strain>
    </source>
</reference>
<comment type="caution">
    <text evidence="1">The sequence shown here is derived from an EMBL/GenBank/DDBJ whole genome shotgun (WGS) entry which is preliminary data.</text>
</comment>
<keyword evidence="2" id="KW-1185">Reference proteome</keyword>